<name>A0A6J5UFM7_PRUAR</name>
<protein>
    <submittedName>
        <fullName evidence="1">Uncharacterized protein</fullName>
    </submittedName>
</protein>
<evidence type="ECO:0000313" key="2">
    <source>
        <dbReference type="Proteomes" id="UP000507222"/>
    </source>
</evidence>
<proteinExistence type="predicted"/>
<reference evidence="1 2" key="1">
    <citation type="submission" date="2020-05" db="EMBL/GenBank/DDBJ databases">
        <authorList>
            <person name="Campoy J."/>
            <person name="Schneeberger K."/>
            <person name="Spophaly S."/>
        </authorList>
    </citation>
    <scope>NUCLEOTIDE SEQUENCE [LARGE SCALE GENOMIC DNA]</scope>
    <source>
        <strain evidence="1">PruArmRojPasFocal</strain>
    </source>
</reference>
<dbReference type="AlphaFoldDB" id="A0A6J5UFM7"/>
<accession>A0A6J5UFM7</accession>
<dbReference type="Proteomes" id="UP000507222">
    <property type="component" value="Unassembled WGS sequence"/>
</dbReference>
<gene>
    <name evidence="1" type="ORF">CURHAP_LOCUS22622</name>
</gene>
<organism evidence="1 2">
    <name type="scientific">Prunus armeniaca</name>
    <name type="common">Apricot</name>
    <name type="synonym">Armeniaca vulgaris</name>
    <dbReference type="NCBI Taxonomy" id="36596"/>
    <lineage>
        <taxon>Eukaryota</taxon>
        <taxon>Viridiplantae</taxon>
        <taxon>Streptophyta</taxon>
        <taxon>Embryophyta</taxon>
        <taxon>Tracheophyta</taxon>
        <taxon>Spermatophyta</taxon>
        <taxon>Magnoliopsida</taxon>
        <taxon>eudicotyledons</taxon>
        <taxon>Gunneridae</taxon>
        <taxon>Pentapetalae</taxon>
        <taxon>rosids</taxon>
        <taxon>fabids</taxon>
        <taxon>Rosales</taxon>
        <taxon>Rosaceae</taxon>
        <taxon>Amygdaloideae</taxon>
        <taxon>Amygdaleae</taxon>
        <taxon>Prunus</taxon>
    </lineage>
</organism>
<evidence type="ECO:0000313" key="1">
    <source>
        <dbReference type="EMBL" id="CAB4274204.1"/>
    </source>
</evidence>
<sequence>MVHLGNLKFCLVCTAIDRRGGDRRQPIWITTFRIDGNEKGESSIKTLHLAVYDVVVDFKDKYNFYIDFSFTPEVSLNTRVLLKNS</sequence>
<dbReference type="EMBL" id="CAEKDK010000003">
    <property type="protein sequence ID" value="CAB4274204.1"/>
    <property type="molecule type" value="Genomic_DNA"/>
</dbReference>